<evidence type="ECO:0000313" key="6">
    <source>
        <dbReference type="EMBL" id="JAV62277.1"/>
    </source>
</evidence>
<dbReference type="GO" id="GO:0000712">
    <property type="term" value="P:resolution of meiotic recombination intermediates"/>
    <property type="evidence" value="ECO:0007669"/>
    <property type="project" value="TreeGrafter"/>
</dbReference>
<evidence type="ECO:0000256" key="4">
    <source>
        <dbReference type="ARBA" id="ARBA00023125"/>
    </source>
</evidence>
<dbReference type="AlphaFoldDB" id="A0A1Y1KTT2"/>
<dbReference type="Pfam" id="PF15630">
    <property type="entry name" value="CENP-S"/>
    <property type="match status" value="1"/>
</dbReference>
<dbReference type="PANTHER" id="PTHR22980">
    <property type="entry name" value="CORTISTATIN"/>
    <property type="match status" value="1"/>
</dbReference>
<dbReference type="Gene3D" id="1.10.20.10">
    <property type="entry name" value="Histone, subunit A"/>
    <property type="match status" value="1"/>
</dbReference>
<keyword evidence="3" id="KW-0227">DNA damage</keyword>
<dbReference type="GO" id="GO:0003682">
    <property type="term" value="F:chromatin binding"/>
    <property type="evidence" value="ECO:0007669"/>
    <property type="project" value="TreeGrafter"/>
</dbReference>
<dbReference type="GO" id="GO:0071821">
    <property type="term" value="C:FANCM-MHF complex"/>
    <property type="evidence" value="ECO:0007669"/>
    <property type="project" value="InterPro"/>
</dbReference>
<name>A0A1Y1KTT2_PHOPY</name>
<keyword evidence="5" id="KW-0234">DNA repair</keyword>
<evidence type="ECO:0000256" key="2">
    <source>
        <dbReference type="ARBA" id="ARBA00016400"/>
    </source>
</evidence>
<evidence type="ECO:0000256" key="3">
    <source>
        <dbReference type="ARBA" id="ARBA00022763"/>
    </source>
</evidence>
<proteinExistence type="inferred from homology"/>
<organism evidence="6">
    <name type="scientific">Photinus pyralis</name>
    <name type="common">Common eastern firefly</name>
    <name type="synonym">Lampyris pyralis</name>
    <dbReference type="NCBI Taxonomy" id="7054"/>
    <lineage>
        <taxon>Eukaryota</taxon>
        <taxon>Metazoa</taxon>
        <taxon>Ecdysozoa</taxon>
        <taxon>Arthropoda</taxon>
        <taxon>Hexapoda</taxon>
        <taxon>Insecta</taxon>
        <taxon>Pterygota</taxon>
        <taxon>Neoptera</taxon>
        <taxon>Endopterygota</taxon>
        <taxon>Coleoptera</taxon>
        <taxon>Polyphaga</taxon>
        <taxon>Elateriformia</taxon>
        <taxon>Elateroidea</taxon>
        <taxon>Lampyridae</taxon>
        <taxon>Lampyrinae</taxon>
        <taxon>Photinus</taxon>
    </lineage>
</organism>
<dbReference type="PANTHER" id="PTHR22980:SF0">
    <property type="entry name" value="CENTROMERE PROTEIN S"/>
    <property type="match status" value="1"/>
</dbReference>
<dbReference type="EMBL" id="GEZM01080244">
    <property type="protein sequence ID" value="JAV62277.1"/>
    <property type="molecule type" value="Transcribed_RNA"/>
</dbReference>
<dbReference type="GO" id="GO:0031297">
    <property type="term" value="P:replication fork processing"/>
    <property type="evidence" value="ECO:0007669"/>
    <property type="project" value="TreeGrafter"/>
</dbReference>
<keyword evidence="4" id="KW-0238">DNA-binding</keyword>
<accession>A0A1Y1KTT2</accession>
<dbReference type="InterPro" id="IPR029003">
    <property type="entry name" value="CENP-S/Mhf1"/>
</dbReference>
<protein>
    <recommendedName>
        <fullName evidence="2">Centromere protein S</fullName>
    </recommendedName>
</protein>
<dbReference type="InterPro" id="IPR009072">
    <property type="entry name" value="Histone-fold"/>
</dbReference>
<sequence length="112" mass="12887">MTLEQKLKTNIYNDVRKMCREVGMYLNVEYDIDSLNIISELTWKKLQLFAKDLEAFQKHGKRSTVNADDVKLLVRNNDDLKALIENKIVEMATAKAEIKIGKRKRKSSPSGS</sequence>
<dbReference type="SUPFAM" id="SSF47113">
    <property type="entry name" value="Histone-fold"/>
    <property type="match status" value="1"/>
</dbReference>
<evidence type="ECO:0000256" key="5">
    <source>
        <dbReference type="ARBA" id="ARBA00023204"/>
    </source>
</evidence>
<dbReference type="GO" id="GO:0003677">
    <property type="term" value="F:DNA binding"/>
    <property type="evidence" value="ECO:0007669"/>
    <property type="project" value="UniProtKB-KW"/>
</dbReference>
<comment type="similarity">
    <text evidence="1">Belongs to the TAF9 family. CENP-S/MHF1 subfamily.</text>
</comment>
<dbReference type="GO" id="GO:0006281">
    <property type="term" value="P:DNA repair"/>
    <property type="evidence" value="ECO:0007669"/>
    <property type="project" value="UniProtKB-KW"/>
</dbReference>
<reference evidence="6" key="1">
    <citation type="journal article" date="2016" name="Sci. Rep.">
        <title>Molecular characterization of firefly nuptial gifts: a multi-omics approach sheds light on postcopulatory sexual selection.</title>
        <authorList>
            <person name="Al-Wathiqui N."/>
            <person name="Fallon T.R."/>
            <person name="South A."/>
            <person name="Weng J.K."/>
            <person name="Lewis S.M."/>
        </authorList>
    </citation>
    <scope>NUCLEOTIDE SEQUENCE</scope>
</reference>
<evidence type="ECO:0000256" key="1">
    <source>
        <dbReference type="ARBA" id="ARBA00006612"/>
    </source>
</evidence>
<dbReference type="GO" id="GO:0046982">
    <property type="term" value="F:protein heterodimerization activity"/>
    <property type="evidence" value="ECO:0007669"/>
    <property type="project" value="InterPro"/>
</dbReference>
<dbReference type="CDD" id="cd22919">
    <property type="entry name" value="HFD_CENP-S"/>
    <property type="match status" value="1"/>
</dbReference>